<evidence type="ECO:0000256" key="3">
    <source>
        <dbReference type="ARBA" id="ARBA00022729"/>
    </source>
</evidence>
<dbReference type="FunFam" id="2.40.70.10:FF:000011">
    <property type="entry name" value="Aspartic protease"/>
    <property type="match status" value="1"/>
</dbReference>
<dbReference type="FunFam" id="2.40.70.10:FF:000023">
    <property type="entry name" value="Aspartic protease"/>
    <property type="match status" value="1"/>
</dbReference>
<keyword evidence="3" id="KW-0732">Signal</keyword>
<name>A0A1D8NKB2_YARLL</name>
<keyword evidence="4 8" id="KW-0064">Aspartyl protease</keyword>
<dbReference type="KEGG" id="yli:2912228"/>
<dbReference type="GeneID" id="2912228"/>
<dbReference type="PANTHER" id="PTHR47966">
    <property type="entry name" value="BETA-SITE APP-CLEAVING ENZYME, ISOFORM A-RELATED"/>
    <property type="match status" value="1"/>
</dbReference>
<dbReference type="InterPro" id="IPR033121">
    <property type="entry name" value="PEPTIDASE_A1"/>
</dbReference>
<dbReference type="InterPro" id="IPR001461">
    <property type="entry name" value="Aspartic_peptidase_A1"/>
</dbReference>
<dbReference type="InterPro" id="IPR001969">
    <property type="entry name" value="Aspartic_peptidase_AS"/>
</dbReference>
<proteinExistence type="inferred from homology"/>
<evidence type="ECO:0000256" key="5">
    <source>
        <dbReference type="ARBA" id="ARBA00022801"/>
    </source>
</evidence>
<feature type="active site" evidence="6">
    <location>
        <position position="274"/>
    </location>
</feature>
<evidence type="ECO:0000256" key="4">
    <source>
        <dbReference type="ARBA" id="ARBA00022750"/>
    </source>
</evidence>
<comment type="similarity">
    <text evidence="1 8">Belongs to the peptidase A1 family.</text>
</comment>
<evidence type="ECO:0000259" key="9">
    <source>
        <dbReference type="PROSITE" id="PS51767"/>
    </source>
</evidence>
<keyword evidence="5 8" id="KW-0378">Hydrolase</keyword>
<organism evidence="10 11">
    <name type="scientific">Yarrowia lipolytica</name>
    <name type="common">Candida lipolytica</name>
    <dbReference type="NCBI Taxonomy" id="4952"/>
    <lineage>
        <taxon>Eukaryota</taxon>
        <taxon>Fungi</taxon>
        <taxon>Dikarya</taxon>
        <taxon>Ascomycota</taxon>
        <taxon>Saccharomycotina</taxon>
        <taxon>Dipodascomycetes</taxon>
        <taxon>Dipodascales</taxon>
        <taxon>Dipodascales incertae sedis</taxon>
        <taxon>Yarrowia</taxon>
    </lineage>
</organism>
<keyword evidence="7" id="KW-1015">Disulfide bond</keyword>
<evidence type="ECO:0000256" key="8">
    <source>
        <dbReference type="RuleBase" id="RU000454"/>
    </source>
</evidence>
<dbReference type="eggNOG" id="KOG1339">
    <property type="taxonomic scope" value="Eukaryota"/>
</dbReference>
<dbReference type="PANTHER" id="PTHR47966:SF65">
    <property type="entry name" value="ASPARTIC-TYPE ENDOPEPTIDASE"/>
    <property type="match status" value="1"/>
</dbReference>
<protein>
    <recommendedName>
        <fullName evidence="9">Peptidase A1 domain-containing protein</fullName>
    </recommendedName>
</protein>
<evidence type="ECO:0000256" key="7">
    <source>
        <dbReference type="PIRSR" id="PIRSR601461-2"/>
    </source>
</evidence>
<dbReference type="RefSeq" id="XP_504492.3">
    <property type="nucleotide sequence ID" value="XM_504492.3"/>
</dbReference>
<dbReference type="EMBL" id="CP017557">
    <property type="protein sequence ID" value="AOW06067.1"/>
    <property type="molecule type" value="Genomic_DNA"/>
</dbReference>
<dbReference type="Pfam" id="PF00026">
    <property type="entry name" value="Asp"/>
    <property type="match status" value="1"/>
</dbReference>
<evidence type="ECO:0000256" key="2">
    <source>
        <dbReference type="ARBA" id="ARBA00022670"/>
    </source>
</evidence>
<dbReference type="VEuPathDB" id="FungiDB:YALI0_E28006g"/>
<dbReference type="GO" id="GO:0006508">
    <property type="term" value="P:proteolysis"/>
    <property type="evidence" value="ECO:0007669"/>
    <property type="project" value="UniProtKB-KW"/>
</dbReference>
<dbReference type="VEuPathDB" id="FungiDB:YALI1_E33112g"/>
<accession>A0A1D8NKB2</accession>
<dbReference type="PROSITE" id="PS00141">
    <property type="entry name" value="ASP_PROTEASE"/>
    <property type="match status" value="2"/>
</dbReference>
<reference evidence="10 11" key="1">
    <citation type="journal article" date="2016" name="PLoS ONE">
        <title>Sequence Assembly of Yarrowia lipolytica Strain W29/CLIB89 Shows Transposable Element Diversity.</title>
        <authorList>
            <person name="Magnan C."/>
            <person name="Yu J."/>
            <person name="Chang I."/>
            <person name="Jahn E."/>
            <person name="Kanomata Y."/>
            <person name="Wu J."/>
            <person name="Zeller M."/>
            <person name="Oakes M."/>
            <person name="Baldi P."/>
            <person name="Sandmeyer S."/>
        </authorList>
    </citation>
    <scope>NUCLEOTIDE SEQUENCE [LARGE SCALE GENOMIC DNA]</scope>
    <source>
        <strain evidence="11">CLIB89(W29)</strain>
    </source>
</reference>
<dbReference type="PROSITE" id="PS51767">
    <property type="entry name" value="PEPTIDASE_A1"/>
    <property type="match status" value="1"/>
</dbReference>
<keyword evidence="2 8" id="KW-0645">Protease</keyword>
<dbReference type="InterPro" id="IPR021109">
    <property type="entry name" value="Peptidase_aspartic_dom_sf"/>
</dbReference>
<gene>
    <name evidence="10" type="ORF">YALI1_E33112g</name>
</gene>
<dbReference type="InterPro" id="IPR033876">
    <property type="entry name" value="SAP-like"/>
</dbReference>
<dbReference type="Proteomes" id="UP000182444">
    <property type="component" value="Chromosome 1E"/>
</dbReference>
<dbReference type="AlphaFoldDB" id="A0A1D8NKB2"/>
<dbReference type="CDD" id="cd05474">
    <property type="entry name" value="SAP_like"/>
    <property type="match status" value="1"/>
</dbReference>
<dbReference type="Gene3D" id="2.40.70.10">
    <property type="entry name" value="Acid Proteases"/>
    <property type="match status" value="2"/>
</dbReference>
<evidence type="ECO:0000313" key="10">
    <source>
        <dbReference type="EMBL" id="AOW06067.1"/>
    </source>
</evidence>
<dbReference type="SUPFAM" id="SSF50630">
    <property type="entry name" value="Acid proteases"/>
    <property type="match status" value="1"/>
</dbReference>
<evidence type="ECO:0000256" key="6">
    <source>
        <dbReference type="PIRSR" id="PIRSR601461-1"/>
    </source>
</evidence>
<evidence type="ECO:0000313" key="11">
    <source>
        <dbReference type="Proteomes" id="UP000182444"/>
    </source>
</evidence>
<dbReference type="GO" id="GO:0004190">
    <property type="term" value="F:aspartic-type endopeptidase activity"/>
    <property type="evidence" value="ECO:0007669"/>
    <property type="project" value="UniProtKB-KW"/>
</dbReference>
<sequence length="402" mass="42791">MTLLYCNDMLDKRDEMRKSAPSSLGYLAVAFTKHTAKETSSPHANFEGVRHLWSNTTVLRKRQTDVTLTSQNYVFYSADITIGTPAQEFTVLVDTGSSDLWVYSRNDTQDCANNACQATGQYDSSASSSYKFVSNDFSIQYVSGSAAGNWVTDTITVGGASVPDFQFASAVDAPGGVGVFGIGLASGEAAKVKYDNFPVMLQKSGIISRNVYSLYLDSIDAATGSVLFGAVDSSKYSGSLETLPLTSPNAFQVAYGDISVNGQSVSSGGNAILDSGTSFSYIPEAAFAGLQKKLKLGTLEPNTQLYTIDCNAASFNVDFKFGSSTISVPSSQLIMPLKNFGLNSNQCVFGIVSTKYSSGYVLLGDTFLRSAYVVYDLDNKLVGIAPAKYGTASSIQRVTGSL</sequence>
<dbReference type="PRINTS" id="PR00792">
    <property type="entry name" value="PEPSIN"/>
</dbReference>
<feature type="disulfide bond" evidence="7">
    <location>
        <begin position="310"/>
        <end position="347"/>
    </location>
</feature>
<feature type="domain" description="Peptidase A1" evidence="9">
    <location>
        <begin position="76"/>
        <end position="385"/>
    </location>
</feature>
<feature type="active site" evidence="6">
    <location>
        <position position="94"/>
    </location>
</feature>
<evidence type="ECO:0000256" key="1">
    <source>
        <dbReference type="ARBA" id="ARBA00007447"/>
    </source>
</evidence>